<sequence length="67" mass="7500">MLVKMVRAGVEPHLLDRKRPIQVVELSYESMVMAMCVLTRAPVPHSGLKYSMQRATPSRLGNSDDVC</sequence>
<gene>
    <name evidence="1" type="ORF">HPLM_LOCUS81</name>
</gene>
<reference evidence="1 2" key="2">
    <citation type="submission" date="2018-11" db="EMBL/GenBank/DDBJ databases">
        <authorList>
            <consortium name="Pathogen Informatics"/>
        </authorList>
    </citation>
    <scope>NUCLEOTIDE SEQUENCE [LARGE SCALE GENOMIC DNA]</scope>
    <source>
        <strain evidence="1 2">MHpl1</strain>
    </source>
</reference>
<proteinExistence type="predicted"/>
<evidence type="ECO:0000313" key="1">
    <source>
        <dbReference type="EMBL" id="VDO04335.1"/>
    </source>
</evidence>
<protein>
    <submittedName>
        <fullName evidence="3">Calponin-homology (CH) domain-containing protein</fullName>
    </submittedName>
</protein>
<accession>A0A0N4VS21</accession>
<name>A0A0N4VS21_HAEPC</name>
<dbReference type="AlphaFoldDB" id="A0A0N4VS21"/>
<dbReference type="OrthoDB" id="5895902at2759"/>
<evidence type="ECO:0000313" key="2">
    <source>
        <dbReference type="Proteomes" id="UP000268014"/>
    </source>
</evidence>
<dbReference type="EMBL" id="UZAF01000035">
    <property type="protein sequence ID" value="VDO04335.1"/>
    <property type="molecule type" value="Genomic_DNA"/>
</dbReference>
<dbReference type="Proteomes" id="UP000268014">
    <property type="component" value="Unassembled WGS sequence"/>
</dbReference>
<keyword evidence="2" id="KW-1185">Reference proteome</keyword>
<reference evidence="3" key="1">
    <citation type="submission" date="2017-02" db="UniProtKB">
        <authorList>
            <consortium name="WormBaseParasite"/>
        </authorList>
    </citation>
    <scope>IDENTIFICATION</scope>
</reference>
<dbReference type="WBParaSite" id="HPLM_0000008001-mRNA-1">
    <property type="protein sequence ID" value="HPLM_0000008001-mRNA-1"/>
    <property type="gene ID" value="HPLM_0000008001"/>
</dbReference>
<organism evidence="3">
    <name type="scientific">Haemonchus placei</name>
    <name type="common">Barber's pole worm</name>
    <dbReference type="NCBI Taxonomy" id="6290"/>
    <lineage>
        <taxon>Eukaryota</taxon>
        <taxon>Metazoa</taxon>
        <taxon>Ecdysozoa</taxon>
        <taxon>Nematoda</taxon>
        <taxon>Chromadorea</taxon>
        <taxon>Rhabditida</taxon>
        <taxon>Rhabditina</taxon>
        <taxon>Rhabditomorpha</taxon>
        <taxon>Strongyloidea</taxon>
        <taxon>Trichostrongylidae</taxon>
        <taxon>Haemonchus</taxon>
    </lineage>
</organism>
<evidence type="ECO:0000313" key="3">
    <source>
        <dbReference type="WBParaSite" id="HPLM_0000008001-mRNA-1"/>
    </source>
</evidence>